<feature type="compositionally biased region" description="Basic and acidic residues" evidence="1">
    <location>
        <begin position="137"/>
        <end position="146"/>
    </location>
</feature>
<dbReference type="EMBL" id="JACDTQ010002604">
    <property type="protein sequence ID" value="KAF5916993.1"/>
    <property type="molecule type" value="Genomic_DNA"/>
</dbReference>
<organism evidence="2 3">
    <name type="scientific">Diceros bicornis minor</name>
    <name type="common">South-central black rhinoceros</name>
    <dbReference type="NCBI Taxonomy" id="77932"/>
    <lineage>
        <taxon>Eukaryota</taxon>
        <taxon>Metazoa</taxon>
        <taxon>Chordata</taxon>
        <taxon>Craniata</taxon>
        <taxon>Vertebrata</taxon>
        <taxon>Euteleostomi</taxon>
        <taxon>Mammalia</taxon>
        <taxon>Eutheria</taxon>
        <taxon>Laurasiatheria</taxon>
        <taxon>Perissodactyla</taxon>
        <taxon>Rhinocerotidae</taxon>
        <taxon>Diceros</taxon>
    </lineage>
</organism>
<reference evidence="2 3" key="1">
    <citation type="journal article" date="2020" name="Mol. Biol. Evol.">
        <title>Interspecific Gene Flow and the Evolution of Specialization in Black and White Rhinoceros.</title>
        <authorList>
            <person name="Moodley Y."/>
            <person name="Westbury M.V."/>
            <person name="Russo I.M."/>
            <person name="Gopalakrishnan S."/>
            <person name="Rakotoarivelo A."/>
            <person name="Olsen R.A."/>
            <person name="Prost S."/>
            <person name="Tunstall T."/>
            <person name="Ryder O.A."/>
            <person name="Dalen L."/>
            <person name="Bruford M.W."/>
        </authorList>
    </citation>
    <scope>NUCLEOTIDE SEQUENCE [LARGE SCALE GENOMIC DNA]</scope>
    <source>
        <strain evidence="2">SBR-YM</strain>
        <tissue evidence="2">Skin</tissue>
    </source>
</reference>
<name>A0A7J7EMS2_DICBM</name>
<evidence type="ECO:0000256" key="1">
    <source>
        <dbReference type="SAM" id="MobiDB-lite"/>
    </source>
</evidence>
<evidence type="ECO:0000313" key="3">
    <source>
        <dbReference type="Proteomes" id="UP000551758"/>
    </source>
</evidence>
<proteinExistence type="predicted"/>
<comment type="caution">
    <text evidence="2">The sequence shown here is derived from an EMBL/GenBank/DDBJ whole genome shotgun (WGS) entry which is preliminary data.</text>
</comment>
<dbReference type="Proteomes" id="UP000551758">
    <property type="component" value="Unassembled WGS sequence"/>
</dbReference>
<dbReference type="AlphaFoldDB" id="A0A7J7EMS2"/>
<accession>A0A7J7EMS2</accession>
<sequence>MYPESTSPARAISGSIFCSVLEMRTMLLRRGSSLSCGAADVTTSLLEDQLLSGHILCSPPSARPGPQGGDSMTLILTTLVCLGETRNQEDLGEEGFCSGFRGKCLTGKSLPGLSVGSRTTVQAGESVPGHPRSHIITGDKRPSLGS</sequence>
<gene>
    <name evidence="2" type="ORF">HPG69_013916</name>
</gene>
<keyword evidence="3" id="KW-1185">Reference proteome</keyword>
<evidence type="ECO:0000313" key="2">
    <source>
        <dbReference type="EMBL" id="KAF5916993.1"/>
    </source>
</evidence>
<protein>
    <submittedName>
        <fullName evidence="2">Uncharacterized protein</fullName>
    </submittedName>
</protein>
<feature type="region of interest" description="Disordered" evidence="1">
    <location>
        <begin position="119"/>
        <end position="146"/>
    </location>
</feature>